<sequence length="64" mass="7857">MANYKLRIYNLSGSDWGNLDHEEFFSTHESMDQRYKEISKNIRQHALRPTAWEYKEDWERITGY</sequence>
<evidence type="ECO:0000313" key="1">
    <source>
        <dbReference type="EMBL" id="EHE96329.1"/>
    </source>
</evidence>
<reference evidence="1 2" key="1">
    <citation type="submission" date="2011-08" db="EMBL/GenBank/DDBJ databases">
        <title>The Genome Sequence of Clostridium citroniae WAL-17108.</title>
        <authorList>
            <consortium name="The Broad Institute Genome Sequencing Platform"/>
            <person name="Earl A."/>
            <person name="Ward D."/>
            <person name="Feldgarden M."/>
            <person name="Gevers D."/>
            <person name="Finegold S.M."/>
            <person name="Summanen P.H."/>
            <person name="Molitoris D.R."/>
            <person name="Vaisanen M.L."/>
            <person name="Daigneault M."/>
            <person name="Allen-Vercoe E."/>
            <person name="Young S.K."/>
            <person name="Zeng Q."/>
            <person name="Gargeya S."/>
            <person name="Fitzgerald M."/>
            <person name="Haas B."/>
            <person name="Abouelleil A."/>
            <person name="Alvarado L."/>
            <person name="Arachchi H.M."/>
            <person name="Berlin A."/>
            <person name="Brown A."/>
            <person name="Chapman S.B."/>
            <person name="Chen Z."/>
            <person name="Dunbar C."/>
            <person name="Freedman E."/>
            <person name="Gearin G."/>
            <person name="Gellesch M."/>
            <person name="Goldberg J."/>
            <person name="Griggs A."/>
            <person name="Gujja S."/>
            <person name="Heiman D."/>
            <person name="Howarth C."/>
            <person name="Larson L."/>
            <person name="Lui A."/>
            <person name="MacDonald P.J.P."/>
            <person name="Montmayeur A."/>
            <person name="Murphy C."/>
            <person name="Neiman D."/>
            <person name="Pearson M."/>
            <person name="Priest M."/>
            <person name="Roberts A."/>
            <person name="Saif S."/>
            <person name="Shea T."/>
            <person name="Shenoy N."/>
            <person name="Sisk P."/>
            <person name="Stolte C."/>
            <person name="Sykes S."/>
            <person name="Wortman J."/>
            <person name="Nusbaum C."/>
            <person name="Birren B."/>
        </authorList>
    </citation>
    <scope>NUCLEOTIDE SEQUENCE [LARGE SCALE GENOMIC DNA]</scope>
    <source>
        <strain evidence="1 2">WAL-17108</strain>
    </source>
</reference>
<dbReference type="Proteomes" id="UP000003763">
    <property type="component" value="Unassembled WGS sequence"/>
</dbReference>
<comment type="caution">
    <text evidence="1">The sequence shown here is derived from an EMBL/GenBank/DDBJ whole genome shotgun (WGS) entry which is preliminary data.</text>
</comment>
<proteinExistence type="predicted"/>
<accession>G5HQK3</accession>
<protein>
    <submittedName>
        <fullName evidence="1">Uncharacterized protein</fullName>
    </submittedName>
</protein>
<name>G5HQK3_9FIRM</name>
<dbReference type="HOGENOM" id="CLU_2859743_0_0_9"/>
<gene>
    <name evidence="1" type="ORF">HMPREF9469_04865</name>
</gene>
<dbReference type="RefSeq" id="WP_007868260.1">
    <property type="nucleotide sequence ID" value="NZ_JH376428.1"/>
</dbReference>
<organism evidence="1 2">
    <name type="scientific">[Clostridium] citroniae WAL-17108</name>
    <dbReference type="NCBI Taxonomy" id="742733"/>
    <lineage>
        <taxon>Bacteria</taxon>
        <taxon>Bacillati</taxon>
        <taxon>Bacillota</taxon>
        <taxon>Clostridia</taxon>
        <taxon>Lachnospirales</taxon>
        <taxon>Lachnospiraceae</taxon>
        <taxon>Enterocloster</taxon>
    </lineage>
</organism>
<dbReference type="AlphaFoldDB" id="G5HQK3"/>
<evidence type="ECO:0000313" key="2">
    <source>
        <dbReference type="Proteomes" id="UP000003763"/>
    </source>
</evidence>
<dbReference type="EMBL" id="ADLJ01000044">
    <property type="protein sequence ID" value="EHE96329.1"/>
    <property type="molecule type" value="Genomic_DNA"/>
</dbReference>